<keyword evidence="3" id="KW-1185">Reference proteome</keyword>
<reference evidence="3" key="1">
    <citation type="submission" date="2010-08" db="EMBL/GenBank/DDBJ databases">
        <authorList>
            <consortium name="Caenorhabditis japonica Sequencing Consortium"/>
            <person name="Wilson R.K."/>
        </authorList>
    </citation>
    <scope>NUCLEOTIDE SEQUENCE [LARGE SCALE GENOMIC DNA]</scope>
    <source>
        <strain evidence="3">DF5081</strain>
    </source>
</reference>
<feature type="compositionally biased region" description="Basic and acidic residues" evidence="1">
    <location>
        <begin position="1"/>
        <end position="13"/>
    </location>
</feature>
<reference evidence="2" key="2">
    <citation type="submission" date="2022-06" db="UniProtKB">
        <authorList>
            <consortium name="EnsemblMetazoa"/>
        </authorList>
    </citation>
    <scope>IDENTIFICATION</scope>
    <source>
        <strain evidence="2">DF5081</strain>
    </source>
</reference>
<sequence length="109" mass="12322">MKEKMRVNLEIARKSSTTTAEKSQFSTSKKPEKREELTAEEHLARTKAIEQIEEGSFQPRSFRSGGGNSGKKVSGFEISFYDTQKCLPEFLCILQYQNSEFCGMSNLAV</sequence>
<evidence type="ECO:0000313" key="2">
    <source>
        <dbReference type="EnsemblMetazoa" id="CJA35078a.1"/>
    </source>
</evidence>
<protein>
    <submittedName>
        <fullName evidence="2">Uncharacterized protein</fullName>
    </submittedName>
</protein>
<feature type="region of interest" description="Disordered" evidence="1">
    <location>
        <begin position="1"/>
        <end position="37"/>
    </location>
</feature>
<proteinExistence type="predicted"/>
<accession>A0A8R1EJ08</accession>
<dbReference type="AlphaFoldDB" id="A0A8R1EJ08"/>
<evidence type="ECO:0000256" key="1">
    <source>
        <dbReference type="SAM" id="MobiDB-lite"/>
    </source>
</evidence>
<feature type="compositionally biased region" description="Polar residues" evidence="1">
    <location>
        <begin position="14"/>
        <end position="28"/>
    </location>
</feature>
<dbReference type="Proteomes" id="UP000005237">
    <property type="component" value="Unassembled WGS sequence"/>
</dbReference>
<organism evidence="2 3">
    <name type="scientific">Caenorhabditis japonica</name>
    <dbReference type="NCBI Taxonomy" id="281687"/>
    <lineage>
        <taxon>Eukaryota</taxon>
        <taxon>Metazoa</taxon>
        <taxon>Ecdysozoa</taxon>
        <taxon>Nematoda</taxon>
        <taxon>Chromadorea</taxon>
        <taxon>Rhabditida</taxon>
        <taxon>Rhabditina</taxon>
        <taxon>Rhabditomorpha</taxon>
        <taxon>Rhabditoidea</taxon>
        <taxon>Rhabditidae</taxon>
        <taxon>Peloderinae</taxon>
        <taxon>Caenorhabditis</taxon>
    </lineage>
</organism>
<name>A0A8R1EJ08_CAEJA</name>
<evidence type="ECO:0000313" key="3">
    <source>
        <dbReference type="Proteomes" id="UP000005237"/>
    </source>
</evidence>
<dbReference type="EnsemblMetazoa" id="CJA35078a.1">
    <property type="protein sequence ID" value="CJA35078a.1"/>
    <property type="gene ID" value="WBGene00210925"/>
</dbReference>